<evidence type="ECO:0000256" key="1">
    <source>
        <dbReference type="SAM" id="Phobius"/>
    </source>
</evidence>
<protein>
    <submittedName>
        <fullName evidence="2">Uncharacterized protein</fullName>
    </submittedName>
</protein>
<keyword evidence="1" id="KW-0472">Membrane</keyword>
<keyword evidence="1" id="KW-0812">Transmembrane</keyword>
<dbReference type="AlphaFoldDB" id="A0A0K2UJN1"/>
<organism evidence="2">
    <name type="scientific">Lepeophtheirus salmonis</name>
    <name type="common">Salmon louse</name>
    <name type="synonym">Caligus salmonis</name>
    <dbReference type="NCBI Taxonomy" id="72036"/>
    <lineage>
        <taxon>Eukaryota</taxon>
        <taxon>Metazoa</taxon>
        <taxon>Ecdysozoa</taxon>
        <taxon>Arthropoda</taxon>
        <taxon>Crustacea</taxon>
        <taxon>Multicrustacea</taxon>
        <taxon>Hexanauplia</taxon>
        <taxon>Copepoda</taxon>
        <taxon>Siphonostomatoida</taxon>
        <taxon>Caligidae</taxon>
        <taxon>Lepeophtheirus</taxon>
    </lineage>
</organism>
<name>A0A0K2UJN1_LEPSM</name>
<dbReference type="EMBL" id="HACA01020500">
    <property type="protein sequence ID" value="CDW37861.1"/>
    <property type="molecule type" value="Transcribed_RNA"/>
</dbReference>
<accession>A0A0K2UJN1</accession>
<proteinExistence type="predicted"/>
<evidence type="ECO:0000313" key="2">
    <source>
        <dbReference type="EMBL" id="CDW37861.1"/>
    </source>
</evidence>
<reference evidence="2" key="1">
    <citation type="submission" date="2014-05" db="EMBL/GenBank/DDBJ databases">
        <authorList>
            <person name="Chronopoulou M."/>
        </authorList>
    </citation>
    <scope>NUCLEOTIDE SEQUENCE</scope>
    <source>
        <tissue evidence="2">Whole organism</tissue>
    </source>
</reference>
<keyword evidence="1" id="KW-1133">Transmembrane helix</keyword>
<feature type="transmembrane region" description="Helical" evidence="1">
    <location>
        <begin position="21"/>
        <end position="39"/>
    </location>
</feature>
<sequence>MSSHLMELSFILKMSFNMQTGYFIIHWSKYASVALYLVWNCCILNTSIITEDIFHKDE</sequence>